<keyword evidence="8 14" id="KW-0169">Cobalamin biosynthesis</keyword>
<proteinExistence type="inferred from homology"/>
<evidence type="ECO:0000256" key="13">
    <source>
        <dbReference type="ARBA" id="ARBA00023134"/>
    </source>
</evidence>
<dbReference type="GO" id="GO:0008820">
    <property type="term" value="F:cobinamide phosphate guanylyltransferase activity"/>
    <property type="evidence" value="ECO:0007669"/>
    <property type="project" value="UniProtKB-EC"/>
</dbReference>
<dbReference type="EC" id="2.7.1.156" evidence="14"/>
<comment type="similarity">
    <text evidence="7 14">Belongs to the CobU/CobP family.</text>
</comment>
<comment type="pathway">
    <text evidence="6 14">Cofactor biosynthesis; adenosylcobalamin biosynthesis; adenosylcobalamin from cob(II)yrinate a,c-diamide: step 5/7.</text>
</comment>
<dbReference type="RefSeq" id="WP_231321828.1">
    <property type="nucleotide sequence ID" value="NZ_CP088156.1"/>
</dbReference>
<comment type="catalytic activity">
    <reaction evidence="1 14">
        <text>adenosylcob(III)inamide + ATP = adenosylcob(III)inamide phosphate + ADP + H(+)</text>
        <dbReference type="Rhea" id="RHEA:15769"/>
        <dbReference type="ChEBI" id="CHEBI:2480"/>
        <dbReference type="ChEBI" id="CHEBI:15378"/>
        <dbReference type="ChEBI" id="CHEBI:30616"/>
        <dbReference type="ChEBI" id="CHEBI:58502"/>
        <dbReference type="ChEBI" id="CHEBI:456216"/>
        <dbReference type="EC" id="2.7.1.156"/>
    </reaction>
</comment>
<evidence type="ECO:0000313" key="16">
    <source>
        <dbReference type="Proteomes" id="UP001431010"/>
    </source>
</evidence>
<evidence type="ECO:0000313" key="15">
    <source>
        <dbReference type="EMBL" id="UFZ04707.1"/>
    </source>
</evidence>
<dbReference type="EMBL" id="CP088156">
    <property type="protein sequence ID" value="UFZ04707.1"/>
    <property type="molecule type" value="Genomic_DNA"/>
</dbReference>
<dbReference type="NCBIfam" id="NF004469">
    <property type="entry name" value="PRK05800.1"/>
    <property type="match status" value="1"/>
</dbReference>
<dbReference type="InterPro" id="IPR003203">
    <property type="entry name" value="CobU/CobP"/>
</dbReference>
<dbReference type="Pfam" id="PF02283">
    <property type="entry name" value="CobU"/>
    <property type="match status" value="1"/>
</dbReference>
<reference evidence="15" key="1">
    <citation type="journal article" date="2024" name="Antonie Van Leeuwenhoek">
        <title>Bradyrhizobium ontarionense sp. nov., a novel bacterial symbiont isolated from Aeschynomene indica (Indian jointvetch), harbours photosynthesis, nitrogen fixation and nitrous oxide (N2O) reductase genes.</title>
        <authorList>
            <person name="Bromfield E.S.P."/>
            <person name="Cloutier S."/>
        </authorList>
    </citation>
    <scope>NUCLEOTIDE SEQUENCE</scope>
    <source>
        <strain evidence="15">A19</strain>
    </source>
</reference>
<accession>A0ABY3RCL3</accession>
<keyword evidence="15" id="KW-0548">Nucleotidyltransferase</keyword>
<name>A0ABY3RCL3_9BRAD</name>
<keyword evidence="13 14" id="KW-0342">GTP-binding</keyword>
<evidence type="ECO:0000256" key="7">
    <source>
        <dbReference type="ARBA" id="ARBA00007490"/>
    </source>
</evidence>
<dbReference type="EC" id="2.7.7.62" evidence="14"/>
<keyword evidence="10 14" id="KW-0547">Nucleotide-binding</keyword>
<dbReference type="InterPro" id="IPR027417">
    <property type="entry name" value="P-loop_NTPase"/>
</dbReference>
<organism evidence="15 16">
    <name type="scientific">Bradyrhizobium ontarionense</name>
    <dbReference type="NCBI Taxonomy" id="2898149"/>
    <lineage>
        <taxon>Bacteria</taxon>
        <taxon>Pseudomonadati</taxon>
        <taxon>Pseudomonadota</taxon>
        <taxon>Alphaproteobacteria</taxon>
        <taxon>Hyphomicrobiales</taxon>
        <taxon>Nitrobacteraceae</taxon>
        <taxon>Bradyrhizobium</taxon>
    </lineage>
</organism>
<dbReference type="Gene3D" id="3.40.50.300">
    <property type="entry name" value="P-loop containing nucleotide triphosphate hydrolases"/>
    <property type="match status" value="1"/>
</dbReference>
<dbReference type="SUPFAM" id="SSF52540">
    <property type="entry name" value="P-loop containing nucleoside triphosphate hydrolases"/>
    <property type="match status" value="1"/>
</dbReference>
<protein>
    <recommendedName>
        <fullName evidence="14">Bifunctional adenosylcobalamin biosynthesis protein</fullName>
        <ecNumber evidence="14">2.7.1.156</ecNumber>
        <ecNumber evidence="14">2.7.7.62</ecNumber>
    </recommendedName>
</protein>
<dbReference type="CDD" id="cd00544">
    <property type="entry name" value="CobU"/>
    <property type="match status" value="1"/>
</dbReference>
<keyword evidence="9 14" id="KW-0808">Transferase</keyword>
<sequence>MPPALPHPALPRLTLVLGGARSGKSRHAEALVTACAPPWIYIATAQAFDDEMKDRIAQHKGRRAEGWQTLETTHDLAGLVRAQANSSVPMLIDCLTLWLSNVMLADMNVPARCAELIEALAMARGPIVAVSNEVGLGIVPDNALARAFRDAQGRLNQDVAAVADRVILMAAGLPLTLK</sequence>
<evidence type="ECO:0000256" key="6">
    <source>
        <dbReference type="ARBA" id="ARBA00005159"/>
    </source>
</evidence>
<comment type="catalytic activity">
    <reaction evidence="2 14">
        <text>adenosylcob(III)inamide phosphate + GTP + H(+) = adenosylcob(III)inamide-GDP + diphosphate</text>
        <dbReference type="Rhea" id="RHEA:22712"/>
        <dbReference type="ChEBI" id="CHEBI:15378"/>
        <dbReference type="ChEBI" id="CHEBI:33019"/>
        <dbReference type="ChEBI" id="CHEBI:37565"/>
        <dbReference type="ChEBI" id="CHEBI:58502"/>
        <dbReference type="ChEBI" id="CHEBI:60487"/>
        <dbReference type="EC" id="2.7.7.62"/>
    </reaction>
</comment>
<dbReference type="PIRSF" id="PIRSF006135">
    <property type="entry name" value="CobU"/>
    <property type="match status" value="1"/>
</dbReference>
<evidence type="ECO:0000256" key="11">
    <source>
        <dbReference type="ARBA" id="ARBA00022777"/>
    </source>
</evidence>
<dbReference type="PANTHER" id="PTHR34848:SF1">
    <property type="entry name" value="BIFUNCTIONAL ADENOSYLCOBALAMIN BIOSYNTHESIS PROTEIN COBU"/>
    <property type="match status" value="1"/>
</dbReference>
<evidence type="ECO:0000256" key="8">
    <source>
        <dbReference type="ARBA" id="ARBA00022573"/>
    </source>
</evidence>
<comment type="pathway">
    <text evidence="5 14">Cofactor biosynthesis; adenosylcobalamin biosynthesis; adenosylcobalamin from cob(II)yrinate a,c-diamide: step 6/7.</text>
</comment>
<evidence type="ECO:0000256" key="3">
    <source>
        <dbReference type="ARBA" id="ARBA00001522"/>
    </source>
</evidence>
<evidence type="ECO:0000256" key="1">
    <source>
        <dbReference type="ARBA" id="ARBA00000312"/>
    </source>
</evidence>
<evidence type="ECO:0000256" key="4">
    <source>
        <dbReference type="ARBA" id="ARBA00003889"/>
    </source>
</evidence>
<evidence type="ECO:0000256" key="12">
    <source>
        <dbReference type="ARBA" id="ARBA00022840"/>
    </source>
</evidence>
<evidence type="ECO:0000256" key="2">
    <source>
        <dbReference type="ARBA" id="ARBA00000711"/>
    </source>
</evidence>
<evidence type="ECO:0000256" key="5">
    <source>
        <dbReference type="ARBA" id="ARBA00004692"/>
    </source>
</evidence>
<comment type="function">
    <text evidence="4 14">Catalyzes ATP-dependent phosphorylation of adenosylcobinamide and addition of GMP to adenosylcobinamide phosphate.</text>
</comment>
<dbReference type="PANTHER" id="PTHR34848">
    <property type="match status" value="1"/>
</dbReference>
<keyword evidence="16" id="KW-1185">Reference proteome</keyword>
<dbReference type="GO" id="GO:0043752">
    <property type="term" value="F:adenosylcobinamide kinase activity"/>
    <property type="evidence" value="ECO:0007669"/>
    <property type="project" value="UniProtKB-EC"/>
</dbReference>
<keyword evidence="11 14" id="KW-0418">Kinase</keyword>
<dbReference type="Proteomes" id="UP001431010">
    <property type="component" value="Chromosome"/>
</dbReference>
<evidence type="ECO:0000256" key="10">
    <source>
        <dbReference type="ARBA" id="ARBA00022741"/>
    </source>
</evidence>
<comment type="catalytic activity">
    <reaction evidence="3">
        <text>adenosylcob(III)inamide + GTP = adenosylcob(III)inamide phosphate + GDP + H(+)</text>
        <dbReference type="Rhea" id="RHEA:15765"/>
        <dbReference type="ChEBI" id="CHEBI:2480"/>
        <dbReference type="ChEBI" id="CHEBI:15378"/>
        <dbReference type="ChEBI" id="CHEBI:37565"/>
        <dbReference type="ChEBI" id="CHEBI:58189"/>
        <dbReference type="ChEBI" id="CHEBI:58502"/>
        <dbReference type="EC" id="2.7.1.156"/>
    </reaction>
</comment>
<gene>
    <name evidence="15" type="primary">cobU</name>
    <name evidence="15" type="ORF">LQG66_36960</name>
</gene>
<evidence type="ECO:0000256" key="9">
    <source>
        <dbReference type="ARBA" id="ARBA00022679"/>
    </source>
</evidence>
<keyword evidence="12 14" id="KW-0067">ATP-binding</keyword>
<evidence type="ECO:0000256" key="14">
    <source>
        <dbReference type="PIRNR" id="PIRNR006135"/>
    </source>
</evidence>